<dbReference type="PANTHER" id="PTHR42919:SF8">
    <property type="entry name" value="N-ALPHA-ACETYLTRANSFERASE 50"/>
    <property type="match status" value="1"/>
</dbReference>
<sequence>MENSMLKIVDTDDIHALQNIAKQTFFETFAPHNTAENTEKYMRESFTVEKLMVEIENPNSVFYFAMLENEVIGYLKINSRNAQTELKDRNALEIERIYVSKDFHGKNIGQVLYDKAIEIAKEKNMDFIWLGVWEKNPRAIQFYKKNGFKEFDQHVFQFGDEEQTDIMMKFELK</sequence>
<keyword evidence="2" id="KW-0012">Acyltransferase</keyword>
<gene>
    <name evidence="4" type="ORF">N0B16_03985</name>
</gene>
<dbReference type="PANTHER" id="PTHR42919">
    <property type="entry name" value="N-ALPHA-ACETYLTRANSFERASE"/>
    <property type="match status" value="1"/>
</dbReference>
<dbReference type="CDD" id="cd04301">
    <property type="entry name" value="NAT_SF"/>
    <property type="match status" value="1"/>
</dbReference>
<name>A0ABT2VVF4_9FLAO</name>
<evidence type="ECO:0000256" key="2">
    <source>
        <dbReference type="ARBA" id="ARBA00023315"/>
    </source>
</evidence>
<dbReference type="Pfam" id="PF00583">
    <property type="entry name" value="Acetyltransf_1"/>
    <property type="match status" value="1"/>
</dbReference>
<reference evidence="5" key="1">
    <citation type="submission" date="2023-07" db="EMBL/GenBank/DDBJ databases">
        <title>Chryseobacterium sp. GMJ5 Genome sequencing and assembly.</title>
        <authorList>
            <person name="Jung Y."/>
        </authorList>
    </citation>
    <scope>NUCLEOTIDE SEQUENCE [LARGE SCALE GENOMIC DNA]</scope>
    <source>
        <strain evidence="5">GMJ5</strain>
    </source>
</reference>
<dbReference type="EMBL" id="JAOTEN010000001">
    <property type="protein sequence ID" value="MCU7613589.1"/>
    <property type="molecule type" value="Genomic_DNA"/>
</dbReference>
<comment type="caution">
    <text evidence="4">The sequence shown here is derived from an EMBL/GenBank/DDBJ whole genome shotgun (WGS) entry which is preliminary data.</text>
</comment>
<dbReference type="InterPro" id="IPR051556">
    <property type="entry name" value="N-term/lysine_N-AcTrnsfr"/>
</dbReference>
<feature type="domain" description="N-acetyltransferase" evidence="3">
    <location>
        <begin position="4"/>
        <end position="173"/>
    </location>
</feature>
<protein>
    <submittedName>
        <fullName evidence="4">GNAT family N-acetyltransferase</fullName>
    </submittedName>
</protein>
<dbReference type="InterPro" id="IPR016181">
    <property type="entry name" value="Acyl_CoA_acyltransferase"/>
</dbReference>
<evidence type="ECO:0000256" key="1">
    <source>
        <dbReference type="ARBA" id="ARBA00022679"/>
    </source>
</evidence>
<dbReference type="Proteomes" id="UP001208114">
    <property type="component" value="Unassembled WGS sequence"/>
</dbReference>
<dbReference type="PROSITE" id="PS51186">
    <property type="entry name" value="GNAT"/>
    <property type="match status" value="1"/>
</dbReference>
<accession>A0ABT2VVF4</accession>
<dbReference type="InterPro" id="IPR000182">
    <property type="entry name" value="GNAT_dom"/>
</dbReference>
<dbReference type="SUPFAM" id="SSF55729">
    <property type="entry name" value="Acyl-CoA N-acyltransferases (Nat)"/>
    <property type="match status" value="1"/>
</dbReference>
<dbReference type="RefSeq" id="WP_262989435.1">
    <property type="nucleotide sequence ID" value="NZ_JAOTEN010000001.1"/>
</dbReference>
<evidence type="ECO:0000259" key="3">
    <source>
        <dbReference type="PROSITE" id="PS51186"/>
    </source>
</evidence>
<evidence type="ECO:0000313" key="4">
    <source>
        <dbReference type="EMBL" id="MCU7613589.1"/>
    </source>
</evidence>
<dbReference type="Gene3D" id="3.40.630.30">
    <property type="match status" value="1"/>
</dbReference>
<keyword evidence="1" id="KW-0808">Transferase</keyword>
<evidence type="ECO:0000313" key="5">
    <source>
        <dbReference type="Proteomes" id="UP001208114"/>
    </source>
</evidence>
<organism evidence="4 5">
    <name type="scientific">Chryseobacterium gilvum</name>
    <dbReference type="NCBI Taxonomy" id="2976534"/>
    <lineage>
        <taxon>Bacteria</taxon>
        <taxon>Pseudomonadati</taxon>
        <taxon>Bacteroidota</taxon>
        <taxon>Flavobacteriia</taxon>
        <taxon>Flavobacteriales</taxon>
        <taxon>Weeksellaceae</taxon>
        <taxon>Chryseobacterium group</taxon>
        <taxon>Chryseobacterium</taxon>
    </lineage>
</organism>
<keyword evidence="5" id="KW-1185">Reference proteome</keyword>
<proteinExistence type="predicted"/>